<gene>
    <name evidence="3" type="ORF">F0U60_43355</name>
</gene>
<evidence type="ECO:0000259" key="2">
    <source>
        <dbReference type="Pfam" id="PF14238"/>
    </source>
</evidence>
<dbReference type="Pfam" id="PF14238">
    <property type="entry name" value="DUF4340"/>
    <property type="match status" value="2"/>
</dbReference>
<dbReference type="EMBL" id="CP043494">
    <property type="protein sequence ID" value="WNG50213.1"/>
    <property type="molecule type" value="Genomic_DNA"/>
</dbReference>
<feature type="domain" description="DUF4340" evidence="2">
    <location>
        <begin position="74"/>
        <end position="254"/>
    </location>
</feature>
<evidence type="ECO:0000256" key="1">
    <source>
        <dbReference type="SAM" id="MobiDB-lite"/>
    </source>
</evidence>
<dbReference type="Proteomes" id="UP001611383">
    <property type="component" value="Chromosome"/>
</dbReference>
<feature type="region of interest" description="Disordered" evidence="1">
    <location>
        <begin position="459"/>
        <end position="496"/>
    </location>
</feature>
<evidence type="ECO:0000313" key="4">
    <source>
        <dbReference type="Proteomes" id="UP001611383"/>
    </source>
</evidence>
<keyword evidence="4" id="KW-1185">Reference proteome</keyword>
<protein>
    <submittedName>
        <fullName evidence="3">DUF4340 domain-containing protein</fullName>
    </submittedName>
</protein>
<organism evidence="3 4">
    <name type="scientific">Archangium minus</name>
    <dbReference type="NCBI Taxonomy" id="83450"/>
    <lineage>
        <taxon>Bacteria</taxon>
        <taxon>Pseudomonadati</taxon>
        <taxon>Myxococcota</taxon>
        <taxon>Myxococcia</taxon>
        <taxon>Myxococcales</taxon>
        <taxon>Cystobacterineae</taxon>
        <taxon>Archangiaceae</taxon>
        <taxon>Archangium</taxon>
    </lineage>
</organism>
<name>A0ABY9X489_9BACT</name>
<feature type="domain" description="DUF4340" evidence="2">
    <location>
        <begin position="260"/>
        <end position="394"/>
    </location>
</feature>
<dbReference type="InterPro" id="IPR025641">
    <property type="entry name" value="DUF4340"/>
</dbReference>
<dbReference type="RefSeq" id="WP_395809017.1">
    <property type="nucleotide sequence ID" value="NZ_CP043494.1"/>
</dbReference>
<sequence>MKKGTLIALGAFVVLLVLVLATRERQVSVGVHKLELPKLDKAQVTALELSGARNATLRKEGDGWIVLDPSKPDTKYAADENLVNSALDALGEVKNPSFLTDRAERLAEYELDDAKGLKLKVLQGGNPAVELVLGKASKNGGVYLRKAGSNDVFTHQGRLDWTVRKELKDWRKRQIVALKVEDLSQLVLRSKEGESVTLKAGANPGEWSLGEGTQTPAGFRFSSQLAQQFAQQVASLYAQDFLEGDAAADSATGLADAHDSLEAQLKDGKKVVVHLGRQPDAKDGSATVAARVEGDAQVYQLSQYVASQLRKRLVDFRDLSLLRFEPQKVSKLKVQAGGKTVVVVKEGEGWKVAEPQKLPEGFEFEPSQVNMQLSWLQGLRGTRLIDGQVTDVQAGLASPSAVVELTVEGEPVQTLRLGKEAPGAANGAKELYARSTIDALTYAVGEGVKTRLAQGLELFKRRPPPPSFAGGGQMQGLESLPPDVRKQLEAQLRGAQ</sequence>
<reference evidence="3 4" key="1">
    <citation type="submission" date="2019-08" db="EMBL/GenBank/DDBJ databases">
        <title>Archangium and Cystobacter genomes.</title>
        <authorList>
            <person name="Chen I.-C.K."/>
            <person name="Wielgoss S."/>
        </authorList>
    </citation>
    <scope>NUCLEOTIDE SEQUENCE [LARGE SCALE GENOMIC DNA]</scope>
    <source>
        <strain evidence="3 4">Cbm 6</strain>
    </source>
</reference>
<evidence type="ECO:0000313" key="3">
    <source>
        <dbReference type="EMBL" id="WNG50213.1"/>
    </source>
</evidence>
<accession>A0ABY9X489</accession>
<proteinExistence type="predicted"/>